<organism evidence="2 3">
    <name type="scientific">Nitratidesulfovibrio vulgaris (strain DP4)</name>
    <name type="common">Desulfovibrio vulgaris</name>
    <dbReference type="NCBI Taxonomy" id="391774"/>
    <lineage>
        <taxon>Bacteria</taxon>
        <taxon>Pseudomonadati</taxon>
        <taxon>Thermodesulfobacteriota</taxon>
        <taxon>Desulfovibrionia</taxon>
        <taxon>Desulfovibrionales</taxon>
        <taxon>Desulfovibrionaceae</taxon>
        <taxon>Nitratidesulfovibrio</taxon>
    </lineage>
</organism>
<feature type="region of interest" description="Disordered" evidence="1">
    <location>
        <begin position="46"/>
        <end position="85"/>
    </location>
</feature>
<dbReference type="HOGENOM" id="CLU_2568336_0_0_7"/>
<evidence type="ECO:0000313" key="2">
    <source>
        <dbReference type="EMBL" id="ABM28495.1"/>
    </source>
</evidence>
<dbReference type="AlphaFoldDB" id="A0A0H3AAB6"/>
<accession>A0A0H3AAB6</accession>
<dbReference type="Proteomes" id="UP000009173">
    <property type="component" value="Chromosome"/>
</dbReference>
<sequence>MQTDPITRLFTHADALRMLANKTEEECGGLSLIMRLLARDIEQCGEELEAADAGPSARDNPDDDDTPEHLPGQHPADDEADAPHG</sequence>
<evidence type="ECO:0000256" key="1">
    <source>
        <dbReference type="SAM" id="MobiDB-lite"/>
    </source>
</evidence>
<evidence type="ECO:0000313" key="3">
    <source>
        <dbReference type="Proteomes" id="UP000009173"/>
    </source>
</evidence>
<proteinExistence type="predicted"/>
<protein>
    <submittedName>
        <fullName evidence="2">Uncharacterized protein</fullName>
    </submittedName>
</protein>
<dbReference type="EMBL" id="CP000527">
    <property type="protein sequence ID" value="ABM28495.1"/>
    <property type="molecule type" value="Genomic_DNA"/>
</dbReference>
<gene>
    <name evidence="2" type="ordered locus">Dvul_1477</name>
</gene>
<reference evidence="3" key="1">
    <citation type="journal article" date="2009" name="Environ. Microbiol.">
        <title>Contribution of mobile genetic elements to Desulfovibrio vulgaris genome plasticity.</title>
        <authorList>
            <person name="Walker C.B."/>
            <person name="Stolyar S."/>
            <person name="Chivian D."/>
            <person name="Pinel N."/>
            <person name="Gabster J.A."/>
            <person name="Dehal P.S."/>
            <person name="He Z."/>
            <person name="Yang Z.K."/>
            <person name="Yen H.C."/>
            <person name="Zhou J."/>
            <person name="Wall J.D."/>
            <person name="Hazen T.C."/>
            <person name="Arkin A.P."/>
            <person name="Stahl D.A."/>
        </authorList>
    </citation>
    <scope>NUCLEOTIDE SEQUENCE [LARGE SCALE GENOMIC DNA]</scope>
    <source>
        <strain evidence="3">DP4</strain>
    </source>
</reference>
<name>A0A0H3AAB6_NITV4</name>
<dbReference type="RefSeq" id="WP_011792292.1">
    <property type="nucleotide sequence ID" value="NC_008751.1"/>
</dbReference>
<dbReference type="KEGG" id="dvl:Dvul_1477"/>
<feature type="compositionally biased region" description="Basic and acidic residues" evidence="1">
    <location>
        <begin position="75"/>
        <end position="85"/>
    </location>
</feature>